<name>A0A4R8Q9D8_9PEZI</name>
<accession>A0A4R8Q9D8</accession>
<evidence type="ECO:0000313" key="2">
    <source>
        <dbReference type="EMBL" id="TDZ33416.1"/>
    </source>
</evidence>
<reference evidence="2 3" key="1">
    <citation type="submission" date="2018-11" db="EMBL/GenBank/DDBJ databases">
        <title>Genome sequence and assembly of Colletotrichum spinosum.</title>
        <authorList>
            <person name="Gan P."/>
            <person name="Shirasu K."/>
        </authorList>
    </citation>
    <scope>NUCLEOTIDE SEQUENCE [LARGE SCALE GENOMIC DNA]</scope>
    <source>
        <strain evidence="2 3">CBS 515.97</strain>
    </source>
</reference>
<feature type="compositionally biased region" description="Polar residues" evidence="1">
    <location>
        <begin position="179"/>
        <end position="189"/>
    </location>
</feature>
<evidence type="ECO:0000256" key="1">
    <source>
        <dbReference type="SAM" id="MobiDB-lite"/>
    </source>
</evidence>
<feature type="region of interest" description="Disordered" evidence="1">
    <location>
        <begin position="69"/>
        <end position="97"/>
    </location>
</feature>
<dbReference type="Proteomes" id="UP000295083">
    <property type="component" value="Unassembled WGS sequence"/>
</dbReference>
<keyword evidence="3" id="KW-1185">Reference proteome</keyword>
<evidence type="ECO:0000313" key="3">
    <source>
        <dbReference type="Proteomes" id="UP000295083"/>
    </source>
</evidence>
<protein>
    <submittedName>
        <fullName evidence="2">Uncharacterized protein</fullName>
    </submittedName>
</protein>
<gene>
    <name evidence="2" type="ORF">C8035_v011862</name>
</gene>
<organism evidence="2 3">
    <name type="scientific">Colletotrichum spinosum</name>
    <dbReference type="NCBI Taxonomy" id="1347390"/>
    <lineage>
        <taxon>Eukaryota</taxon>
        <taxon>Fungi</taxon>
        <taxon>Dikarya</taxon>
        <taxon>Ascomycota</taxon>
        <taxon>Pezizomycotina</taxon>
        <taxon>Sordariomycetes</taxon>
        <taxon>Hypocreomycetidae</taxon>
        <taxon>Glomerellales</taxon>
        <taxon>Glomerellaceae</taxon>
        <taxon>Colletotrichum</taxon>
        <taxon>Colletotrichum orbiculare species complex</taxon>
    </lineage>
</organism>
<proteinExistence type="predicted"/>
<dbReference type="AlphaFoldDB" id="A0A4R8Q9D8"/>
<comment type="caution">
    <text evidence="2">The sequence shown here is derived from an EMBL/GenBank/DDBJ whole genome shotgun (WGS) entry which is preliminary data.</text>
</comment>
<feature type="region of interest" description="Disordered" evidence="1">
    <location>
        <begin position="129"/>
        <end position="260"/>
    </location>
</feature>
<dbReference type="EMBL" id="QAPG01000065">
    <property type="protein sequence ID" value="TDZ33416.1"/>
    <property type="molecule type" value="Genomic_DNA"/>
</dbReference>
<sequence>MFRDQNFSSRRRNYRDGAEYLDRVHTRVGLHESQPREPRFQIPPARDLETFGVPIRTPGGFTYRHVWAPGSSSQDRAQGAFGGPVPNSEFRPSYNIARSGPSEGNLVAAPGGGLGPLWAGLPGPAARNSAPFGAPAGDPVSHDRDVWVPARAPTPFRPGPDFPMGTASSAGYADDERSYASSYPTSSIRTAGGLPPWGFRPGLENARPPPRSEPGRPLQGPGSPSSSRYTYLPPIPQGRVVSWVDEQRGNLGRGGHSRFP</sequence>